<geneLocation type="chloroplast" evidence="1"/>
<keyword evidence="1" id="KW-0150">Chloroplast</keyword>
<dbReference type="EMBL" id="AY228468">
    <property type="protein sequence ID" value="ABP35350.1"/>
    <property type="molecule type" value="Genomic_DNA"/>
</dbReference>
<sequence length="40" mass="4981">MFHRRISGYQLLFLFPFFFFRSKSKVDPIFRVSLWPRAEI</sequence>
<keyword evidence="1" id="KW-0934">Plastid</keyword>
<name>A4QM23_PINKO</name>
<evidence type="ECO:0000313" key="1">
    <source>
        <dbReference type="EMBL" id="ABP35350.1"/>
    </source>
</evidence>
<organism evidence="1">
    <name type="scientific">Pinus koraiensis</name>
    <name type="common">Korean pine</name>
    <dbReference type="NCBI Taxonomy" id="88728"/>
    <lineage>
        <taxon>Eukaryota</taxon>
        <taxon>Viridiplantae</taxon>
        <taxon>Streptophyta</taxon>
        <taxon>Embryophyta</taxon>
        <taxon>Tracheophyta</taxon>
        <taxon>Spermatophyta</taxon>
        <taxon>Pinopsida</taxon>
        <taxon>Pinidae</taxon>
        <taxon>Conifers I</taxon>
        <taxon>Pinales</taxon>
        <taxon>Pinaceae</taxon>
        <taxon>Pinus</taxon>
        <taxon>Pinus subgen. Strobus</taxon>
    </lineage>
</organism>
<proteinExistence type="predicted"/>
<accession>A4QM23</accession>
<dbReference type="AlphaFoldDB" id="A4QM23"/>
<dbReference type="GeneID" id="5048391"/>
<dbReference type="RefSeq" id="YP_001152104.1">
    <property type="nucleotide sequence ID" value="NC_004677.2"/>
</dbReference>
<reference evidence="1" key="1">
    <citation type="submission" date="2007-04" db="EMBL/GenBank/DDBJ databases">
        <authorList>
            <person name="Noh E.W."/>
            <person name="Lee J.S."/>
            <person name="Choi Y.I."/>
            <person name="Han M.S."/>
            <person name="Yi Y.S."/>
            <person name="Han S.U."/>
        </authorList>
    </citation>
    <scope>NUCLEOTIDE SEQUENCE</scope>
</reference>
<protein>
    <submittedName>
        <fullName evidence="1">ORF40g</fullName>
    </submittedName>
</protein>